<dbReference type="Proteomes" id="UP000226192">
    <property type="component" value="Unassembled WGS sequence"/>
</dbReference>
<evidence type="ECO:0000313" key="3">
    <source>
        <dbReference type="Proteomes" id="UP000226192"/>
    </source>
</evidence>
<feature type="region of interest" description="Disordered" evidence="1">
    <location>
        <begin position="1"/>
        <end position="121"/>
    </location>
</feature>
<name>A0A2C5X7S7_9HYPO</name>
<evidence type="ECO:0000313" key="2">
    <source>
        <dbReference type="EMBL" id="PHH60149.1"/>
    </source>
</evidence>
<comment type="caution">
    <text evidence="2">The sequence shown here is derived from an EMBL/GenBank/DDBJ whole genome shotgun (WGS) entry which is preliminary data.</text>
</comment>
<accession>A0A2C5X7S7</accession>
<proteinExistence type="predicted"/>
<dbReference type="AlphaFoldDB" id="A0A2C5X7S7"/>
<evidence type="ECO:0000256" key="1">
    <source>
        <dbReference type="SAM" id="MobiDB-lite"/>
    </source>
</evidence>
<organism evidence="2 3">
    <name type="scientific">Ophiocordyceps australis</name>
    <dbReference type="NCBI Taxonomy" id="1399860"/>
    <lineage>
        <taxon>Eukaryota</taxon>
        <taxon>Fungi</taxon>
        <taxon>Dikarya</taxon>
        <taxon>Ascomycota</taxon>
        <taxon>Pezizomycotina</taxon>
        <taxon>Sordariomycetes</taxon>
        <taxon>Hypocreomycetidae</taxon>
        <taxon>Hypocreales</taxon>
        <taxon>Ophiocordycipitaceae</taxon>
        <taxon>Ophiocordyceps</taxon>
    </lineage>
</organism>
<gene>
    <name evidence="2" type="ORF">CDD81_2067</name>
</gene>
<dbReference type="EMBL" id="NJET01000161">
    <property type="protein sequence ID" value="PHH60149.1"/>
    <property type="molecule type" value="Genomic_DNA"/>
</dbReference>
<feature type="compositionally biased region" description="Basic and acidic residues" evidence="1">
    <location>
        <begin position="1"/>
        <end position="14"/>
    </location>
</feature>
<reference evidence="2 3" key="1">
    <citation type="submission" date="2017-06" db="EMBL/GenBank/DDBJ databases">
        <title>Ant-infecting Ophiocordyceps genomes reveal a high diversity of potential behavioral manipulation genes and a possible major role for enterotoxins.</title>
        <authorList>
            <person name="De Bekker C."/>
            <person name="Evans H.C."/>
            <person name="Brachmann A."/>
            <person name="Hughes D.P."/>
        </authorList>
    </citation>
    <scope>NUCLEOTIDE SEQUENCE [LARGE SCALE GENOMIC DNA]</scope>
    <source>
        <strain evidence="2 3">Map64</strain>
    </source>
</reference>
<protein>
    <submittedName>
        <fullName evidence="2">Uncharacterized protein</fullName>
    </submittedName>
</protein>
<feature type="compositionally biased region" description="Polar residues" evidence="1">
    <location>
        <begin position="55"/>
        <end position="86"/>
    </location>
</feature>
<keyword evidence="3" id="KW-1185">Reference proteome</keyword>
<sequence length="204" mass="20889">MLEPKSPKDSHQEENTGSAEKGFAGGDGAKASESTGASEAKTHKTLAGPDANDSAAKTPSNQPKTTNTSPSSKNGKPTANDVSAKTSNDKPDTQSTGLTDASPLTLGDESTSPKPAASRKKLKCHSAVAGPMANKDAAVFLAEQDADAQAPAVKALPMQQRHRLMQLSTSRETCAGDDCRALMSASTRLGVSLGALLAAVFVLL</sequence>